<name>A0AAV2P1J4_9HYME</name>
<reference evidence="2" key="1">
    <citation type="submission" date="2024-04" db="EMBL/GenBank/DDBJ databases">
        <authorList>
            <consortium name="Molecular Ecology Group"/>
        </authorList>
    </citation>
    <scope>NUCLEOTIDE SEQUENCE</scope>
</reference>
<gene>
    <name evidence="2" type="ORF">LPLAT_LOCUS11217</name>
</gene>
<organism evidence="2 3">
    <name type="scientific">Lasius platythorax</name>
    <dbReference type="NCBI Taxonomy" id="488582"/>
    <lineage>
        <taxon>Eukaryota</taxon>
        <taxon>Metazoa</taxon>
        <taxon>Ecdysozoa</taxon>
        <taxon>Arthropoda</taxon>
        <taxon>Hexapoda</taxon>
        <taxon>Insecta</taxon>
        <taxon>Pterygota</taxon>
        <taxon>Neoptera</taxon>
        <taxon>Endopterygota</taxon>
        <taxon>Hymenoptera</taxon>
        <taxon>Apocrita</taxon>
        <taxon>Aculeata</taxon>
        <taxon>Formicoidea</taxon>
        <taxon>Formicidae</taxon>
        <taxon>Formicinae</taxon>
        <taxon>Lasius</taxon>
        <taxon>Lasius</taxon>
    </lineage>
</organism>
<feature type="region of interest" description="Disordered" evidence="1">
    <location>
        <begin position="17"/>
        <end position="42"/>
    </location>
</feature>
<accession>A0AAV2P1J4</accession>
<protein>
    <submittedName>
        <fullName evidence="2">Uncharacterized protein</fullName>
    </submittedName>
</protein>
<evidence type="ECO:0000313" key="3">
    <source>
        <dbReference type="Proteomes" id="UP001497644"/>
    </source>
</evidence>
<evidence type="ECO:0000256" key="1">
    <source>
        <dbReference type="SAM" id="MobiDB-lite"/>
    </source>
</evidence>
<sequence>MQNVHIFQDFITFGRVKGGSTDCSTGGSGSGQGGSAQRSETRPVLNLQYRLDEAIPHVTEDACVAM</sequence>
<keyword evidence="3" id="KW-1185">Reference proteome</keyword>
<proteinExistence type="predicted"/>
<evidence type="ECO:0000313" key="2">
    <source>
        <dbReference type="EMBL" id="CAL1685801.1"/>
    </source>
</evidence>
<dbReference type="AlphaFoldDB" id="A0AAV2P1J4"/>
<dbReference type="Proteomes" id="UP001497644">
    <property type="component" value="Chromosome 6"/>
</dbReference>
<dbReference type="EMBL" id="OZ034829">
    <property type="protein sequence ID" value="CAL1685801.1"/>
    <property type="molecule type" value="Genomic_DNA"/>
</dbReference>